<proteinExistence type="predicted"/>
<evidence type="ECO:0000313" key="1">
    <source>
        <dbReference type="EMBL" id="KAH0455260.1"/>
    </source>
</evidence>
<organism evidence="1 2">
    <name type="scientific">Dendrobium chrysotoxum</name>
    <name type="common">Orchid</name>
    <dbReference type="NCBI Taxonomy" id="161865"/>
    <lineage>
        <taxon>Eukaryota</taxon>
        <taxon>Viridiplantae</taxon>
        <taxon>Streptophyta</taxon>
        <taxon>Embryophyta</taxon>
        <taxon>Tracheophyta</taxon>
        <taxon>Spermatophyta</taxon>
        <taxon>Magnoliopsida</taxon>
        <taxon>Liliopsida</taxon>
        <taxon>Asparagales</taxon>
        <taxon>Orchidaceae</taxon>
        <taxon>Epidendroideae</taxon>
        <taxon>Malaxideae</taxon>
        <taxon>Dendrobiinae</taxon>
        <taxon>Dendrobium</taxon>
    </lineage>
</organism>
<protein>
    <submittedName>
        <fullName evidence="1">Uncharacterized protein</fullName>
    </submittedName>
</protein>
<reference evidence="1 2" key="1">
    <citation type="journal article" date="2021" name="Hortic Res">
        <title>Chromosome-scale assembly of the Dendrobium chrysotoxum genome enhances the understanding of orchid evolution.</title>
        <authorList>
            <person name="Zhang Y."/>
            <person name="Zhang G.Q."/>
            <person name="Zhang D."/>
            <person name="Liu X.D."/>
            <person name="Xu X.Y."/>
            <person name="Sun W.H."/>
            <person name="Yu X."/>
            <person name="Zhu X."/>
            <person name="Wang Z.W."/>
            <person name="Zhao X."/>
            <person name="Zhong W.Y."/>
            <person name="Chen H."/>
            <person name="Yin W.L."/>
            <person name="Huang T."/>
            <person name="Niu S.C."/>
            <person name="Liu Z.J."/>
        </authorList>
    </citation>
    <scope>NUCLEOTIDE SEQUENCE [LARGE SCALE GENOMIC DNA]</scope>
    <source>
        <strain evidence="1">Lindl</strain>
    </source>
</reference>
<name>A0AAV7GGA9_DENCH</name>
<gene>
    <name evidence="1" type="ORF">IEQ34_015292</name>
</gene>
<evidence type="ECO:0000313" key="2">
    <source>
        <dbReference type="Proteomes" id="UP000775213"/>
    </source>
</evidence>
<comment type="caution">
    <text evidence="1">The sequence shown here is derived from an EMBL/GenBank/DDBJ whole genome shotgun (WGS) entry which is preliminary data.</text>
</comment>
<accession>A0AAV7GGA9</accession>
<dbReference type="Proteomes" id="UP000775213">
    <property type="component" value="Unassembled WGS sequence"/>
</dbReference>
<sequence length="65" mass="7453">MGEGSAAKPRKLCPYTPENTLSLSDSAKSHPNPCFFRVSRDWASEIRQWFRLWVLREIDTVGLLS</sequence>
<keyword evidence="2" id="KW-1185">Reference proteome</keyword>
<dbReference type="EMBL" id="JAGFBR010000014">
    <property type="protein sequence ID" value="KAH0455260.1"/>
    <property type="molecule type" value="Genomic_DNA"/>
</dbReference>
<dbReference type="AlphaFoldDB" id="A0AAV7GGA9"/>